<accession>A0A6C0CD56</accession>
<evidence type="ECO:0000313" key="2">
    <source>
        <dbReference type="EMBL" id="QHT02082.1"/>
    </source>
</evidence>
<name>A0A6C0CD56_9ZZZZ</name>
<proteinExistence type="predicted"/>
<reference evidence="2" key="1">
    <citation type="journal article" date="2020" name="Nature">
        <title>Giant virus diversity and host interactions through global metagenomics.</title>
        <authorList>
            <person name="Schulz F."/>
            <person name="Roux S."/>
            <person name="Paez-Espino D."/>
            <person name="Jungbluth S."/>
            <person name="Walsh D.A."/>
            <person name="Denef V.J."/>
            <person name="McMahon K.D."/>
            <person name="Konstantinidis K.T."/>
            <person name="Eloe-Fadrosh E.A."/>
            <person name="Kyrpides N.C."/>
            <person name="Woyke T."/>
        </authorList>
    </citation>
    <scope>NUCLEOTIDE SEQUENCE</scope>
    <source>
        <strain evidence="2">GVMAG-M-3300020565-3</strain>
    </source>
</reference>
<sequence>MSLANYKSRCIEKYKIANPDKDIPANMGSKWTDAEERALLDSSRNNLDIEEIAKKHGRTQGAINARLEVVAMRMYEDNLYDTEYIEELTKMNECRIQEAIYKKNKSKGSGYGNGSGSGNYCESKNTRDIEIDVLKRDLQKYYDELQELKTTITNIMDMNSKNNKDEVDDLKKQIQNMIDIHNIKKEIVELRKDTERLTQAVAAVAK</sequence>
<organism evidence="2">
    <name type="scientific">viral metagenome</name>
    <dbReference type="NCBI Taxonomy" id="1070528"/>
    <lineage>
        <taxon>unclassified sequences</taxon>
        <taxon>metagenomes</taxon>
        <taxon>organismal metagenomes</taxon>
    </lineage>
</organism>
<dbReference type="EMBL" id="MN739390">
    <property type="protein sequence ID" value="QHT02082.1"/>
    <property type="molecule type" value="Genomic_DNA"/>
</dbReference>
<feature type="coiled-coil region" evidence="1">
    <location>
        <begin position="131"/>
        <end position="200"/>
    </location>
</feature>
<keyword evidence="1" id="KW-0175">Coiled coil</keyword>
<evidence type="ECO:0000256" key="1">
    <source>
        <dbReference type="SAM" id="Coils"/>
    </source>
</evidence>
<protein>
    <submittedName>
        <fullName evidence="2">Uncharacterized protein</fullName>
    </submittedName>
</protein>
<dbReference type="AlphaFoldDB" id="A0A6C0CD56"/>